<reference evidence="1" key="1">
    <citation type="submission" date="2021-01" db="EMBL/GenBank/DDBJ databases">
        <title>Whole genome shotgun sequence of Sinosporangium siamense NBRC 109515.</title>
        <authorList>
            <person name="Komaki H."/>
            <person name="Tamura T."/>
        </authorList>
    </citation>
    <scope>NUCLEOTIDE SEQUENCE</scope>
    <source>
        <strain evidence="1">NBRC 109515</strain>
    </source>
</reference>
<dbReference type="Proteomes" id="UP000606172">
    <property type="component" value="Unassembled WGS sequence"/>
</dbReference>
<organism evidence="1 2">
    <name type="scientific">Sinosporangium siamense</name>
    <dbReference type="NCBI Taxonomy" id="1367973"/>
    <lineage>
        <taxon>Bacteria</taxon>
        <taxon>Bacillati</taxon>
        <taxon>Actinomycetota</taxon>
        <taxon>Actinomycetes</taxon>
        <taxon>Streptosporangiales</taxon>
        <taxon>Streptosporangiaceae</taxon>
        <taxon>Sinosporangium</taxon>
    </lineage>
</organism>
<evidence type="ECO:0000313" key="1">
    <source>
        <dbReference type="EMBL" id="GII97566.1"/>
    </source>
</evidence>
<keyword evidence="2" id="KW-1185">Reference proteome</keyword>
<accession>A0A919RPK2</accession>
<gene>
    <name evidence="1" type="ORF">Ssi02_77970</name>
</gene>
<comment type="caution">
    <text evidence="1">The sequence shown here is derived from an EMBL/GenBank/DDBJ whole genome shotgun (WGS) entry which is preliminary data.</text>
</comment>
<proteinExistence type="predicted"/>
<sequence length="78" mass="8618">MSGAIIRDRLSFPGMCIAWPPPSILQHPPQRTGGTTPWTAFPWDGHGGVARRAVSAFLWNDRRVVRRDAYAGFVVDLG</sequence>
<dbReference type="AlphaFoldDB" id="A0A919RPK2"/>
<name>A0A919RPK2_9ACTN</name>
<evidence type="ECO:0000313" key="2">
    <source>
        <dbReference type="Proteomes" id="UP000606172"/>
    </source>
</evidence>
<protein>
    <submittedName>
        <fullName evidence="1">Uncharacterized protein</fullName>
    </submittedName>
</protein>
<dbReference type="EMBL" id="BOOW01000063">
    <property type="protein sequence ID" value="GII97566.1"/>
    <property type="molecule type" value="Genomic_DNA"/>
</dbReference>